<protein>
    <submittedName>
        <fullName evidence="2">Uncharacterized protein</fullName>
    </submittedName>
</protein>
<evidence type="ECO:0000313" key="3">
    <source>
        <dbReference type="Proteomes" id="UP000886998"/>
    </source>
</evidence>
<accession>A0A8X6Y283</accession>
<dbReference type="AlphaFoldDB" id="A0A8X6Y283"/>
<organism evidence="2 3">
    <name type="scientific">Trichonephila inaurata madagascariensis</name>
    <dbReference type="NCBI Taxonomy" id="2747483"/>
    <lineage>
        <taxon>Eukaryota</taxon>
        <taxon>Metazoa</taxon>
        <taxon>Ecdysozoa</taxon>
        <taxon>Arthropoda</taxon>
        <taxon>Chelicerata</taxon>
        <taxon>Arachnida</taxon>
        <taxon>Araneae</taxon>
        <taxon>Araneomorphae</taxon>
        <taxon>Entelegynae</taxon>
        <taxon>Araneoidea</taxon>
        <taxon>Nephilidae</taxon>
        <taxon>Trichonephila</taxon>
        <taxon>Trichonephila inaurata</taxon>
    </lineage>
</organism>
<gene>
    <name evidence="2" type="primary">NCL1_29603</name>
    <name evidence="2" type="ORF">TNIN_160411</name>
</gene>
<proteinExistence type="predicted"/>
<keyword evidence="3" id="KW-1185">Reference proteome</keyword>
<name>A0A8X6Y283_9ARAC</name>
<evidence type="ECO:0000256" key="1">
    <source>
        <dbReference type="SAM" id="MobiDB-lite"/>
    </source>
</evidence>
<dbReference type="OrthoDB" id="10537957at2759"/>
<reference evidence="2" key="1">
    <citation type="submission" date="2020-08" db="EMBL/GenBank/DDBJ databases">
        <title>Multicomponent nature underlies the extraordinary mechanical properties of spider dragline silk.</title>
        <authorList>
            <person name="Kono N."/>
            <person name="Nakamura H."/>
            <person name="Mori M."/>
            <person name="Yoshida Y."/>
            <person name="Ohtoshi R."/>
            <person name="Malay A.D."/>
            <person name="Moran D.A.P."/>
            <person name="Tomita M."/>
            <person name="Numata K."/>
            <person name="Arakawa K."/>
        </authorList>
    </citation>
    <scope>NUCLEOTIDE SEQUENCE</scope>
</reference>
<comment type="caution">
    <text evidence="2">The sequence shown here is derived from an EMBL/GenBank/DDBJ whole genome shotgun (WGS) entry which is preliminary data.</text>
</comment>
<evidence type="ECO:0000313" key="2">
    <source>
        <dbReference type="EMBL" id="GFY64705.1"/>
    </source>
</evidence>
<feature type="region of interest" description="Disordered" evidence="1">
    <location>
        <begin position="229"/>
        <end position="248"/>
    </location>
</feature>
<dbReference type="Proteomes" id="UP000886998">
    <property type="component" value="Unassembled WGS sequence"/>
</dbReference>
<sequence>MLEKKFDVDLSRFTEEFVFCHFKCLKNVLKKITRDKDTFEESSDVKGLFKTAPFKKRLVQLHSASTMEKRKKIGSCFLNELSAKSSKREMYKPVKKIATTFARPAEWTVFPPFGTDEIYVPVDKCQTQTTLSSVNEKVSVQETVTVKKKLAPVKNDLSPVKVENIDIKVENIDIKIENGVQIKTYRPRKTFRYSKKNMTPEQIEDYYCAREAQVQERFNLRSRVPRPCSQMNSHTAVKTEAIPSGPSRCEQDRDYRMNVVKHLPAKRLKQMFCGIHCMWVSVVVQQDTNTEHPTSLVLNSLSQLHYRCAVTFTVSSLVNEQNRFPVPENRAHFLCGLSV</sequence>
<dbReference type="EMBL" id="BMAV01015356">
    <property type="protein sequence ID" value="GFY64705.1"/>
    <property type="molecule type" value="Genomic_DNA"/>
</dbReference>